<gene>
    <name evidence="16" type="primary">pepN_2</name>
    <name evidence="16" type="ORF">KOR34_31500</name>
</gene>
<organism evidence="16 17">
    <name type="scientific">Posidoniimonas corsicana</name>
    <dbReference type="NCBI Taxonomy" id="1938618"/>
    <lineage>
        <taxon>Bacteria</taxon>
        <taxon>Pseudomonadati</taxon>
        <taxon>Planctomycetota</taxon>
        <taxon>Planctomycetia</taxon>
        <taxon>Pirellulales</taxon>
        <taxon>Lacipirellulaceae</taxon>
        <taxon>Posidoniimonas</taxon>
    </lineage>
</organism>
<dbReference type="SMART" id="SM00567">
    <property type="entry name" value="EZ_HEAT"/>
    <property type="match status" value="6"/>
</dbReference>
<comment type="caution">
    <text evidence="16">The sequence shown here is derived from an EMBL/GenBank/DDBJ whole genome shotgun (WGS) entry which is preliminary data.</text>
</comment>
<dbReference type="GO" id="GO:0006508">
    <property type="term" value="P:proteolysis"/>
    <property type="evidence" value="ECO:0007669"/>
    <property type="project" value="UniProtKB-KW"/>
</dbReference>
<dbReference type="InterPro" id="IPR014782">
    <property type="entry name" value="Peptidase_M1_dom"/>
</dbReference>
<dbReference type="InterPro" id="IPR045357">
    <property type="entry name" value="Aminopeptidase_N-like_N"/>
</dbReference>
<evidence type="ECO:0000256" key="13">
    <source>
        <dbReference type="SAM" id="SignalP"/>
    </source>
</evidence>
<feature type="chain" id="PRO_5023056707" description="Aminopeptidase N" evidence="13">
    <location>
        <begin position="22"/>
        <end position="880"/>
    </location>
</feature>
<keyword evidence="9 16" id="KW-0378">Hydrolase</keyword>
<keyword evidence="11" id="KW-0482">Metalloprotease</keyword>
<feature type="region of interest" description="Disordered" evidence="12">
    <location>
        <begin position="861"/>
        <end position="880"/>
    </location>
</feature>
<dbReference type="GO" id="GO:0043171">
    <property type="term" value="P:peptide catabolic process"/>
    <property type="evidence" value="ECO:0007669"/>
    <property type="project" value="TreeGrafter"/>
</dbReference>
<evidence type="ECO:0000256" key="7">
    <source>
        <dbReference type="ARBA" id="ARBA00022670"/>
    </source>
</evidence>
<dbReference type="Pfam" id="PF01433">
    <property type="entry name" value="Peptidase_M1"/>
    <property type="match status" value="1"/>
</dbReference>
<evidence type="ECO:0000256" key="10">
    <source>
        <dbReference type="ARBA" id="ARBA00022833"/>
    </source>
</evidence>
<dbReference type="InterPro" id="IPR011989">
    <property type="entry name" value="ARM-like"/>
</dbReference>
<evidence type="ECO:0000256" key="5">
    <source>
        <dbReference type="ARBA" id="ARBA00015611"/>
    </source>
</evidence>
<dbReference type="CDD" id="cd09603">
    <property type="entry name" value="M1_APN_like"/>
    <property type="match status" value="1"/>
</dbReference>
<dbReference type="SUPFAM" id="SSF48371">
    <property type="entry name" value="ARM repeat"/>
    <property type="match status" value="1"/>
</dbReference>
<evidence type="ECO:0000256" key="4">
    <source>
        <dbReference type="ARBA" id="ARBA00012564"/>
    </source>
</evidence>
<dbReference type="Gene3D" id="1.25.10.10">
    <property type="entry name" value="Leucine-rich Repeat Variant"/>
    <property type="match status" value="2"/>
</dbReference>
<dbReference type="GO" id="GO:0008270">
    <property type="term" value="F:zinc ion binding"/>
    <property type="evidence" value="ECO:0007669"/>
    <property type="project" value="InterPro"/>
</dbReference>
<evidence type="ECO:0000259" key="15">
    <source>
        <dbReference type="Pfam" id="PF17900"/>
    </source>
</evidence>
<evidence type="ECO:0000256" key="2">
    <source>
        <dbReference type="ARBA" id="ARBA00001947"/>
    </source>
</evidence>
<keyword evidence="17" id="KW-1185">Reference proteome</keyword>
<dbReference type="RefSeq" id="WP_146565521.1">
    <property type="nucleotide sequence ID" value="NZ_SIHJ01000001.1"/>
</dbReference>
<reference evidence="16 17" key="1">
    <citation type="submission" date="2019-02" db="EMBL/GenBank/DDBJ databases">
        <title>Deep-cultivation of Planctomycetes and their phenomic and genomic characterization uncovers novel biology.</title>
        <authorList>
            <person name="Wiegand S."/>
            <person name="Jogler M."/>
            <person name="Boedeker C."/>
            <person name="Pinto D."/>
            <person name="Vollmers J."/>
            <person name="Rivas-Marin E."/>
            <person name="Kohn T."/>
            <person name="Peeters S.H."/>
            <person name="Heuer A."/>
            <person name="Rast P."/>
            <person name="Oberbeckmann S."/>
            <person name="Bunk B."/>
            <person name="Jeske O."/>
            <person name="Meyerdierks A."/>
            <person name="Storesund J.E."/>
            <person name="Kallscheuer N."/>
            <person name="Luecker S."/>
            <person name="Lage O.M."/>
            <person name="Pohl T."/>
            <person name="Merkel B.J."/>
            <person name="Hornburger P."/>
            <person name="Mueller R.-W."/>
            <person name="Bruemmer F."/>
            <person name="Labrenz M."/>
            <person name="Spormann A.M."/>
            <person name="Op Den Camp H."/>
            <person name="Overmann J."/>
            <person name="Amann R."/>
            <person name="Jetten M.S.M."/>
            <person name="Mascher T."/>
            <person name="Medema M.H."/>
            <person name="Devos D.P."/>
            <person name="Kaster A.-K."/>
            <person name="Ovreas L."/>
            <person name="Rohde M."/>
            <person name="Galperin M.Y."/>
            <person name="Jogler C."/>
        </authorList>
    </citation>
    <scope>NUCLEOTIDE SEQUENCE [LARGE SCALE GENOMIC DNA]</scope>
    <source>
        <strain evidence="16 17">KOR34</strain>
    </source>
</reference>
<dbReference type="InterPro" id="IPR042097">
    <property type="entry name" value="Aminopeptidase_N-like_N_sf"/>
</dbReference>
<feature type="domain" description="Aminopeptidase N-like N-terminal" evidence="15">
    <location>
        <begin position="66"/>
        <end position="237"/>
    </location>
</feature>
<keyword evidence="8" id="KW-0479">Metal-binding</keyword>
<dbReference type="InterPro" id="IPR004155">
    <property type="entry name" value="PBS_lyase_HEAT"/>
</dbReference>
<name>A0A5C5VKE7_9BACT</name>
<proteinExistence type="inferred from homology"/>
<evidence type="ECO:0000256" key="6">
    <source>
        <dbReference type="ARBA" id="ARBA00022438"/>
    </source>
</evidence>
<evidence type="ECO:0000313" key="16">
    <source>
        <dbReference type="EMBL" id="TWT38182.1"/>
    </source>
</evidence>
<evidence type="ECO:0000256" key="12">
    <source>
        <dbReference type="SAM" id="MobiDB-lite"/>
    </source>
</evidence>
<dbReference type="SUPFAM" id="SSF63737">
    <property type="entry name" value="Leukotriene A4 hydrolase N-terminal domain"/>
    <property type="match status" value="1"/>
</dbReference>
<dbReference type="Pfam" id="PF13646">
    <property type="entry name" value="HEAT_2"/>
    <property type="match status" value="2"/>
</dbReference>
<dbReference type="GO" id="GO:0070006">
    <property type="term" value="F:metalloaminopeptidase activity"/>
    <property type="evidence" value="ECO:0007669"/>
    <property type="project" value="TreeGrafter"/>
</dbReference>
<dbReference type="GO" id="GO:0042277">
    <property type="term" value="F:peptide binding"/>
    <property type="evidence" value="ECO:0007669"/>
    <property type="project" value="TreeGrafter"/>
</dbReference>
<keyword evidence="10" id="KW-0862">Zinc</keyword>
<evidence type="ECO:0000256" key="3">
    <source>
        <dbReference type="ARBA" id="ARBA00010136"/>
    </source>
</evidence>
<keyword evidence="7" id="KW-0645">Protease</keyword>
<comment type="cofactor">
    <cofactor evidence="2">
        <name>Zn(2+)</name>
        <dbReference type="ChEBI" id="CHEBI:29105"/>
    </cofactor>
</comment>
<dbReference type="EC" id="3.4.11.2" evidence="4"/>
<feature type="signal peptide" evidence="13">
    <location>
        <begin position="1"/>
        <end position="21"/>
    </location>
</feature>
<evidence type="ECO:0000256" key="1">
    <source>
        <dbReference type="ARBA" id="ARBA00000098"/>
    </source>
</evidence>
<accession>A0A5C5VKE7</accession>
<dbReference type="GO" id="GO:0005615">
    <property type="term" value="C:extracellular space"/>
    <property type="evidence" value="ECO:0007669"/>
    <property type="project" value="TreeGrafter"/>
</dbReference>
<dbReference type="SUPFAM" id="SSF55486">
    <property type="entry name" value="Metalloproteases ('zincins'), catalytic domain"/>
    <property type="match status" value="1"/>
</dbReference>
<sequence length="880" mass="98679" precursor="true">MIRSLILCATLAASVAVGPFAAILSAEELCVCRYCQGLRRAAAEPGQVTGERKYAPDRVVDVLNIKIDVTPDYDDHTLVGETTLTFQPISRPVEEVTLDAVDLRIESVEGSQEIKEWDNDGRQLTILFAEPLKVGREAEVTVKYSAQPEKGLYFRTKKDGYEDGDMHLWTQGEPHEARHWFPNFDYPNERSTSEVICRVPEELTVLSNGSVVSSEVDPQTGLKAVHWKQDKTHPSYLICLVAGRLVKFEDKAGDIPLGFYTQPSLEEHAKNSFADTAQIMAFYQDEIGVPYPWDKYDQVTCKDFIAGGMENTTLTVLTDNTVFSTETENIKSSRNLDAHELAHQWFGDYVTCEDWANLWLNEGFATYYTHLYDGHKLGRDHMLYGLYRDAQGRVLTQEKDTRPIVYRDYEAAWDQFDFRAYPKGSWVLHMLRSQLGEDVYRQAIKTYLEKNALSSVSTPDLIAALEDASGRSLDRFFDQYVFHGGFPKLDISYKWLPKEGMARVTVKQTQDVNDDVLLFQIPTKLRFTVDGKPVDHDIVINGKQHDFYVPLPGKPSLVRFDPDYTVLAKVEFSKPQEMLEEQLKNHDDVIGRLIAVEELGKKKDKKSLEALKQALGSDPFYGVRLAAAKELGDRQTDEAFDALIASTGQDDARVRQAVVRAIGDYYRPAAQERLQEVVASEKNPEIVAAAVRGLSAYSTPEAYDALRQAMTSKNFRNAPAVAAIDAAAKTADPALTPAVMRVLNARRHELDSRGMAEGLQSLGSLAKETEHADAARELILNYLNDPSSRVQSAAATALGSLGDRRAVAALRTLSERDDRLGRAAKQAIEKIEADAPTAPAEVKELRKLVRELQKQQDKLEEQVKELTDKDDAKEDEKPKE</sequence>
<comment type="similarity">
    <text evidence="3">Belongs to the peptidase M1 family.</text>
</comment>
<dbReference type="GO" id="GO:0016020">
    <property type="term" value="C:membrane"/>
    <property type="evidence" value="ECO:0007669"/>
    <property type="project" value="TreeGrafter"/>
</dbReference>
<dbReference type="EMBL" id="SIHJ01000001">
    <property type="protein sequence ID" value="TWT38182.1"/>
    <property type="molecule type" value="Genomic_DNA"/>
</dbReference>
<dbReference type="InterPro" id="IPR016024">
    <property type="entry name" value="ARM-type_fold"/>
</dbReference>
<dbReference type="Gene3D" id="1.10.390.10">
    <property type="entry name" value="Neutral Protease Domain 2"/>
    <property type="match status" value="1"/>
</dbReference>
<keyword evidence="6 16" id="KW-0031">Aminopeptidase</keyword>
<dbReference type="Proteomes" id="UP000316714">
    <property type="component" value="Unassembled WGS sequence"/>
</dbReference>
<protein>
    <recommendedName>
        <fullName evidence="5">Aminopeptidase N</fullName>
        <ecNumber evidence="4">3.4.11.2</ecNumber>
    </recommendedName>
</protein>
<dbReference type="PANTHER" id="PTHR11533">
    <property type="entry name" value="PROTEASE M1 ZINC METALLOPROTEASE"/>
    <property type="match status" value="1"/>
</dbReference>
<evidence type="ECO:0000259" key="14">
    <source>
        <dbReference type="Pfam" id="PF01433"/>
    </source>
</evidence>
<feature type="domain" description="Peptidase M1 membrane alanine aminopeptidase" evidence="14">
    <location>
        <begin position="275"/>
        <end position="480"/>
    </location>
</feature>
<dbReference type="AlphaFoldDB" id="A0A5C5VKE7"/>
<comment type="catalytic activity">
    <reaction evidence="1">
        <text>Release of an N-terminal amino acid, Xaa-|-Yaa- from a peptide, amide or arylamide. Xaa is preferably Ala, but may be most amino acids including Pro (slow action). When a terminal hydrophobic residue is followed by a prolyl residue, the two may be released as an intact Xaa-Pro dipeptide.</text>
        <dbReference type="EC" id="3.4.11.2"/>
    </reaction>
</comment>
<dbReference type="GO" id="GO:0016285">
    <property type="term" value="F:alanyl aminopeptidase activity"/>
    <property type="evidence" value="ECO:0007669"/>
    <property type="project" value="UniProtKB-EC"/>
</dbReference>
<dbReference type="GO" id="GO:0005737">
    <property type="term" value="C:cytoplasm"/>
    <property type="evidence" value="ECO:0007669"/>
    <property type="project" value="TreeGrafter"/>
</dbReference>
<keyword evidence="13" id="KW-0732">Signal</keyword>
<evidence type="ECO:0000256" key="11">
    <source>
        <dbReference type="ARBA" id="ARBA00023049"/>
    </source>
</evidence>
<dbReference type="Pfam" id="PF17900">
    <property type="entry name" value="Peptidase_M1_N"/>
    <property type="match status" value="1"/>
</dbReference>
<dbReference type="InterPro" id="IPR050344">
    <property type="entry name" value="Peptidase_M1_aminopeptidases"/>
</dbReference>
<evidence type="ECO:0000256" key="9">
    <source>
        <dbReference type="ARBA" id="ARBA00022801"/>
    </source>
</evidence>
<dbReference type="PRINTS" id="PR00756">
    <property type="entry name" value="ALADIPTASE"/>
</dbReference>
<dbReference type="InterPro" id="IPR001930">
    <property type="entry name" value="Peptidase_M1"/>
</dbReference>
<evidence type="ECO:0000313" key="17">
    <source>
        <dbReference type="Proteomes" id="UP000316714"/>
    </source>
</evidence>
<evidence type="ECO:0000256" key="8">
    <source>
        <dbReference type="ARBA" id="ARBA00022723"/>
    </source>
</evidence>
<dbReference type="PANTHER" id="PTHR11533:SF174">
    <property type="entry name" value="PUROMYCIN-SENSITIVE AMINOPEPTIDASE-RELATED"/>
    <property type="match status" value="1"/>
</dbReference>
<dbReference type="InterPro" id="IPR027268">
    <property type="entry name" value="Peptidase_M4/M1_CTD_sf"/>
</dbReference>
<dbReference type="Gene3D" id="2.60.40.1730">
    <property type="entry name" value="tricorn interacting facor f3 domain"/>
    <property type="match status" value="1"/>
</dbReference>
<dbReference type="OrthoDB" id="9814383at2"/>